<keyword evidence="2" id="KW-1185">Reference proteome</keyword>
<comment type="caution">
    <text evidence="1">The sequence shown here is derived from an EMBL/GenBank/DDBJ whole genome shotgun (WGS) entry which is preliminary data.</text>
</comment>
<evidence type="ECO:0000313" key="2">
    <source>
        <dbReference type="Proteomes" id="UP000193986"/>
    </source>
</evidence>
<name>A0A1Y2B6W3_9TREE</name>
<protein>
    <submittedName>
        <fullName evidence="1">Uncharacterized protein</fullName>
    </submittedName>
</protein>
<evidence type="ECO:0000313" key="1">
    <source>
        <dbReference type="EMBL" id="ORY30207.1"/>
    </source>
</evidence>
<gene>
    <name evidence="1" type="ORF">BCR39DRAFT_587995</name>
</gene>
<accession>A0A1Y2B6W3</accession>
<organism evidence="1 2">
    <name type="scientific">Naematelia encephala</name>
    <dbReference type="NCBI Taxonomy" id="71784"/>
    <lineage>
        <taxon>Eukaryota</taxon>
        <taxon>Fungi</taxon>
        <taxon>Dikarya</taxon>
        <taxon>Basidiomycota</taxon>
        <taxon>Agaricomycotina</taxon>
        <taxon>Tremellomycetes</taxon>
        <taxon>Tremellales</taxon>
        <taxon>Naemateliaceae</taxon>
        <taxon>Naematelia</taxon>
    </lineage>
</organism>
<dbReference type="EMBL" id="MCFC01000021">
    <property type="protein sequence ID" value="ORY30207.1"/>
    <property type="molecule type" value="Genomic_DNA"/>
</dbReference>
<dbReference type="Proteomes" id="UP000193986">
    <property type="component" value="Unassembled WGS sequence"/>
</dbReference>
<dbReference type="InParanoid" id="A0A1Y2B6W3"/>
<reference evidence="1 2" key="1">
    <citation type="submission" date="2016-07" db="EMBL/GenBank/DDBJ databases">
        <title>Pervasive Adenine N6-methylation of Active Genes in Fungi.</title>
        <authorList>
            <consortium name="DOE Joint Genome Institute"/>
            <person name="Mondo S.J."/>
            <person name="Dannebaum R.O."/>
            <person name="Kuo R.C."/>
            <person name="Labutti K."/>
            <person name="Haridas S."/>
            <person name="Kuo A."/>
            <person name="Salamov A."/>
            <person name="Ahrendt S.R."/>
            <person name="Lipzen A."/>
            <person name="Sullivan W."/>
            <person name="Andreopoulos W.B."/>
            <person name="Clum A."/>
            <person name="Lindquist E."/>
            <person name="Daum C."/>
            <person name="Ramamoorthy G.K."/>
            <person name="Gryganskyi A."/>
            <person name="Culley D."/>
            <person name="Magnuson J.K."/>
            <person name="James T.Y."/>
            <person name="O'Malley M.A."/>
            <person name="Stajich J.E."/>
            <person name="Spatafora J.W."/>
            <person name="Visel A."/>
            <person name="Grigoriev I.V."/>
        </authorList>
    </citation>
    <scope>NUCLEOTIDE SEQUENCE [LARGE SCALE GENOMIC DNA]</scope>
    <source>
        <strain evidence="1 2">68-887.2</strain>
    </source>
</reference>
<dbReference type="AlphaFoldDB" id="A0A1Y2B6W3"/>
<proteinExistence type="predicted"/>
<sequence length="215" mass="23838">MPSLPVNRSFVSRKQTVQATMDSRLRHDVESLRALHANCSKPAITFHVLYAMLRTRDLPSSMPSASSLQCLDPTRILKTLAYLAGEGRIFHNGRYKDALLVFDQTSANILATTMIGVGQDRSLTVASVIGGMMALGFDEWTACRAAFDSEAMTKYKLHAKVIPPRYLRKTTIRKGVHREQSDKVYDDACCISDSETVFSETDTLFGEASPLLGKM</sequence>